<dbReference type="Pfam" id="PF05920">
    <property type="entry name" value="Homeobox_KN"/>
    <property type="match status" value="1"/>
</dbReference>
<evidence type="ECO:0000256" key="6">
    <source>
        <dbReference type="ARBA" id="ARBA00023242"/>
    </source>
</evidence>
<organism evidence="11 12">
    <name type="scientific">Lasius niger</name>
    <name type="common">Black garden ant</name>
    <dbReference type="NCBI Taxonomy" id="67767"/>
    <lineage>
        <taxon>Eukaryota</taxon>
        <taxon>Metazoa</taxon>
        <taxon>Ecdysozoa</taxon>
        <taxon>Arthropoda</taxon>
        <taxon>Hexapoda</taxon>
        <taxon>Insecta</taxon>
        <taxon>Pterygota</taxon>
        <taxon>Neoptera</taxon>
        <taxon>Endopterygota</taxon>
        <taxon>Hymenoptera</taxon>
        <taxon>Apocrita</taxon>
        <taxon>Aculeata</taxon>
        <taxon>Formicoidea</taxon>
        <taxon>Formicidae</taxon>
        <taxon>Formicinae</taxon>
        <taxon>Lasius</taxon>
        <taxon>Lasius</taxon>
    </lineage>
</organism>
<evidence type="ECO:0000256" key="3">
    <source>
        <dbReference type="ARBA" id="ARBA00023125"/>
    </source>
</evidence>
<feature type="domain" description="Homeobox" evidence="10">
    <location>
        <begin position="65"/>
        <end position="128"/>
    </location>
</feature>
<gene>
    <name evidence="11" type="ORF">RF55_3021</name>
</gene>
<evidence type="ECO:0000313" key="12">
    <source>
        <dbReference type="Proteomes" id="UP000036403"/>
    </source>
</evidence>
<name>A0A0J7L2N4_LASNI</name>
<dbReference type="OrthoDB" id="10056939at2759"/>
<dbReference type="InterPro" id="IPR001356">
    <property type="entry name" value="HD"/>
</dbReference>
<keyword evidence="5" id="KW-0804">Transcription</keyword>
<comment type="caution">
    <text evidence="11">The sequence shown here is derived from an EMBL/GenBank/DDBJ whole genome shotgun (WGS) entry which is preliminary data.</text>
</comment>
<dbReference type="PaxDb" id="67767-A0A0J7L2N4"/>
<dbReference type="GO" id="GO:0006355">
    <property type="term" value="P:regulation of DNA-templated transcription"/>
    <property type="evidence" value="ECO:0007669"/>
    <property type="project" value="InterPro"/>
</dbReference>
<evidence type="ECO:0000256" key="5">
    <source>
        <dbReference type="ARBA" id="ARBA00023163"/>
    </source>
</evidence>
<evidence type="ECO:0000256" key="4">
    <source>
        <dbReference type="ARBA" id="ARBA00023155"/>
    </source>
</evidence>
<evidence type="ECO:0000259" key="10">
    <source>
        <dbReference type="PROSITE" id="PS50071"/>
    </source>
</evidence>
<dbReference type="FunFam" id="1.10.10.60:FF:000059">
    <property type="entry name" value="TGFB-induced factor homeobox 1"/>
    <property type="match status" value="1"/>
</dbReference>
<dbReference type="Gene3D" id="1.10.10.60">
    <property type="entry name" value="Homeodomain-like"/>
    <property type="match status" value="1"/>
</dbReference>
<dbReference type="CDD" id="cd00086">
    <property type="entry name" value="homeodomain"/>
    <property type="match status" value="1"/>
</dbReference>
<keyword evidence="2" id="KW-0805">Transcription regulation</keyword>
<dbReference type="GO" id="GO:0005634">
    <property type="term" value="C:nucleus"/>
    <property type="evidence" value="ECO:0007669"/>
    <property type="project" value="UniProtKB-SubCell"/>
</dbReference>
<dbReference type="InterPro" id="IPR008422">
    <property type="entry name" value="KN_HD"/>
</dbReference>
<dbReference type="GO" id="GO:0009887">
    <property type="term" value="P:animal organ morphogenesis"/>
    <property type="evidence" value="ECO:0007669"/>
    <property type="project" value="UniProtKB-ARBA"/>
</dbReference>
<dbReference type="Proteomes" id="UP000036403">
    <property type="component" value="Unassembled WGS sequence"/>
</dbReference>
<proteinExistence type="inferred from homology"/>
<protein>
    <submittedName>
        <fullName evidence="11">Homeobox protein tgif2</fullName>
    </submittedName>
</protein>
<dbReference type="STRING" id="67767.A0A0J7L2N4"/>
<feature type="compositionally biased region" description="Basic and acidic residues" evidence="9">
    <location>
        <begin position="178"/>
        <end position="216"/>
    </location>
</feature>
<evidence type="ECO:0000256" key="8">
    <source>
        <dbReference type="PROSITE-ProRule" id="PRU00108"/>
    </source>
</evidence>
<comment type="subcellular location">
    <subcellularLocation>
        <location evidence="1 8">Nucleus</location>
    </subcellularLocation>
</comment>
<evidence type="ECO:0000256" key="2">
    <source>
        <dbReference type="ARBA" id="ARBA00023015"/>
    </source>
</evidence>
<sequence length="293" mass="33235">MTVAPYYNRRPAAATGAPVGALPAPRAPPSSTDDDHSGLSETENISPDTSPDIRRNRHAASGQDSSRRKRRGNLPKEAVNILKRWLVEHRYNAYPSEIEKTNLSEQTSLSVLQVCNWFINARRRILPDLLRKDGKDPLHYTISRRARRSVQTGVPRQGRRRDSSELIEVPRSQNWDLHAVDRTDASEQREIRDLSRDHDYDEEPAYRDDNNSESSRDNSTGEPAAYWSAPREHLSATPGVQQQQQIEIHYRGLPPRTLENAYAHQDNGDSFSMLVEIAVATPYEPPRQPSVDS</sequence>
<reference evidence="11 12" key="1">
    <citation type="submission" date="2015-04" db="EMBL/GenBank/DDBJ databases">
        <title>Lasius niger genome sequencing.</title>
        <authorList>
            <person name="Konorov E.A."/>
            <person name="Nikitin M.A."/>
            <person name="Kirill M.V."/>
            <person name="Chang P."/>
        </authorList>
    </citation>
    <scope>NUCLEOTIDE SEQUENCE [LARGE SCALE GENOMIC DNA]</scope>
    <source>
        <tissue evidence="11">Whole</tissue>
    </source>
</reference>
<feature type="region of interest" description="Disordered" evidence="9">
    <location>
        <begin position="141"/>
        <end position="243"/>
    </location>
</feature>
<dbReference type="SUPFAM" id="SSF46689">
    <property type="entry name" value="Homeodomain-like"/>
    <property type="match status" value="1"/>
</dbReference>
<keyword evidence="3 8" id="KW-0238">DNA-binding</keyword>
<dbReference type="InterPro" id="IPR009057">
    <property type="entry name" value="Homeodomain-like_sf"/>
</dbReference>
<keyword evidence="12" id="KW-1185">Reference proteome</keyword>
<keyword evidence="6 8" id="KW-0539">Nucleus</keyword>
<evidence type="ECO:0000256" key="9">
    <source>
        <dbReference type="SAM" id="MobiDB-lite"/>
    </source>
</evidence>
<dbReference type="PANTHER" id="PTHR11850">
    <property type="entry name" value="HOMEOBOX PROTEIN TRANSCRIPTION FACTORS"/>
    <property type="match status" value="1"/>
</dbReference>
<evidence type="ECO:0000256" key="7">
    <source>
        <dbReference type="ARBA" id="ARBA00038021"/>
    </source>
</evidence>
<feature type="compositionally biased region" description="Polar residues" evidence="9">
    <location>
        <begin position="39"/>
        <end position="49"/>
    </location>
</feature>
<feature type="DNA-binding region" description="Homeobox" evidence="8">
    <location>
        <begin position="67"/>
        <end position="129"/>
    </location>
</feature>
<feature type="region of interest" description="Disordered" evidence="9">
    <location>
        <begin position="1"/>
        <end position="74"/>
    </location>
</feature>
<dbReference type="EMBL" id="LBMM01001234">
    <property type="protein sequence ID" value="KMQ96679.1"/>
    <property type="molecule type" value="Genomic_DNA"/>
</dbReference>
<comment type="similarity">
    <text evidence="7">Belongs to the TALE/TGIF homeobox family.</text>
</comment>
<evidence type="ECO:0000313" key="11">
    <source>
        <dbReference type="EMBL" id="KMQ96679.1"/>
    </source>
</evidence>
<keyword evidence="4 8" id="KW-0371">Homeobox</keyword>
<dbReference type="PROSITE" id="PS50071">
    <property type="entry name" value="HOMEOBOX_2"/>
    <property type="match status" value="1"/>
</dbReference>
<dbReference type="GO" id="GO:0000987">
    <property type="term" value="F:cis-regulatory region sequence-specific DNA binding"/>
    <property type="evidence" value="ECO:0007669"/>
    <property type="project" value="UniProtKB-ARBA"/>
</dbReference>
<dbReference type="SMART" id="SM00389">
    <property type="entry name" value="HOX"/>
    <property type="match status" value="1"/>
</dbReference>
<dbReference type="GO" id="GO:0001654">
    <property type="term" value="P:eye development"/>
    <property type="evidence" value="ECO:0007669"/>
    <property type="project" value="UniProtKB-ARBA"/>
</dbReference>
<dbReference type="InterPro" id="IPR050224">
    <property type="entry name" value="TALE_homeobox"/>
</dbReference>
<dbReference type="AlphaFoldDB" id="A0A0J7L2N4"/>
<dbReference type="GO" id="GO:0048646">
    <property type="term" value="P:anatomical structure formation involved in morphogenesis"/>
    <property type="evidence" value="ECO:0007669"/>
    <property type="project" value="UniProtKB-ARBA"/>
</dbReference>
<evidence type="ECO:0000256" key="1">
    <source>
        <dbReference type="ARBA" id="ARBA00004123"/>
    </source>
</evidence>
<accession>A0A0J7L2N4</accession>